<dbReference type="Proteomes" id="UP001237194">
    <property type="component" value="Unassembled WGS sequence"/>
</dbReference>
<dbReference type="InterPro" id="IPR019775">
    <property type="entry name" value="WD40_repeat_CS"/>
</dbReference>
<feature type="transmembrane region" description="Helical" evidence="5">
    <location>
        <begin position="525"/>
        <end position="544"/>
    </location>
</feature>
<dbReference type="RefSeq" id="WP_283901452.1">
    <property type="nucleotide sequence ID" value="NZ_JARWAF010000024.1"/>
</dbReference>
<evidence type="ECO:0000256" key="1">
    <source>
        <dbReference type="ARBA" id="ARBA00022574"/>
    </source>
</evidence>
<feature type="repeat" description="WD" evidence="3">
    <location>
        <begin position="876"/>
        <end position="909"/>
    </location>
</feature>
<keyword evidence="8" id="KW-1185">Reference proteome</keyword>
<feature type="repeat" description="WD" evidence="3">
    <location>
        <begin position="1048"/>
        <end position="1081"/>
    </location>
</feature>
<dbReference type="PROSITE" id="PS50294">
    <property type="entry name" value="WD_REPEATS_REGION"/>
    <property type="match status" value="8"/>
</dbReference>
<keyword evidence="5" id="KW-1133">Transmembrane helix</keyword>
<feature type="repeat" description="WD" evidence="3">
    <location>
        <begin position="1093"/>
        <end position="1126"/>
    </location>
</feature>
<evidence type="ECO:0000256" key="5">
    <source>
        <dbReference type="SAM" id="Phobius"/>
    </source>
</evidence>
<evidence type="ECO:0000256" key="2">
    <source>
        <dbReference type="ARBA" id="ARBA00022737"/>
    </source>
</evidence>
<feature type="repeat" description="WD" evidence="3">
    <location>
        <begin position="958"/>
        <end position="990"/>
    </location>
</feature>
<protein>
    <submittedName>
        <fullName evidence="7">Helix-turn-helix domain-containing protein</fullName>
    </submittedName>
</protein>
<feature type="repeat" description="WD" evidence="3">
    <location>
        <begin position="653"/>
        <end position="694"/>
    </location>
</feature>
<dbReference type="SUPFAM" id="SSF50978">
    <property type="entry name" value="WD40 repeat-like"/>
    <property type="match status" value="2"/>
</dbReference>
<dbReference type="Gene3D" id="3.40.50.300">
    <property type="entry name" value="P-loop containing nucleotide triphosphate hydrolases"/>
    <property type="match status" value="1"/>
</dbReference>
<dbReference type="PROSITE" id="PS00678">
    <property type="entry name" value="WD_REPEATS_1"/>
    <property type="match status" value="6"/>
</dbReference>
<dbReference type="PANTHER" id="PTHR19846:SF0">
    <property type="entry name" value="PRE-MRNA PROCESSING FACTOR 4"/>
    <property type="match status" value="1"/>
</dbReference>
<accession>A0ABT7DHY7</accession>
<dbReference type="InterPro" id="IPR049052">
    <property type="entry name" value="nSTAND1"/>
</dbReference>
<evidence type="ECO:0000259" key="6">
    <source>
        <dbReference type="SMART" id="SM00530"/>
    </source>
</evidence>
<dbReference type="Gene3D" id="2.130.10.10">
    <property type="entry name" value="YVTN repeat-like/Quinoprotein amine dehydrogenase"/>
    <property type="match status" value="5"/>
</dbReference>
<feature type="repeat" description="WD" evidence="3">
    <location>
        <begin position="1184"/>
        <end position="1225"/>
    </location>
</feature>
<dbReference type="InterPro" id="IPR027417">
    <property type="entry name" value="P-loop_NTPase"/>
</dbReference>
<name>A0ABT7DHY7_9ACTN</name>
<dbReference type="SMART" id="SM00530">
    <property type="entry name" value="HTH_XRE"/>
    <property type="match status" value="1"/>
</dbReference>
<reference evidence="7 8" key="1">
    <citation type="submission" date="2023-04" db="EMBL/GenBank/DDBJ databases">
        <title>A novel species of the genus Streptomyces: Streptomyces pakalii sp. nov. isolated from a Mexican soil jungle.</title>
        <authorList>
            <person name="Chavez-Hernandez M.A."/>
            <person name="Ortiz-Alvarez J."/>
            <person name="Villa-Tanaca L."/>
            <person name="Hernandez-Rodriguez C."/>
        </authorList>
    </citation>
    <scope>NUCLEOTIDE SEQUENCE [LARGE SCALE GENOMIC DNA]</scope>
    <source>
        <strain evidence="7 8">ENCB-J15</strain>
    </source>
</reference>
<dbReference type="InterPro" id="IPR001680">
    <property type="entry name" value="WD40_rpt"/>
</dbReference>
<dbReference type="InterPro" id="IPR001387">
    <property type="entry name" value="Cro/C1-type_HTH"/>
</dbReference>
<dbReference type="PROSITE" id="PS50082">
    <property type="entry name" value="WD_REPEATS_2"/>
    <property type="match status" value="10"/>
</dbReference>
<dbReference type="PANTHER" id="PTHR19846">
    <property type="entry name" value="WD40 REPEAT PROTEIN"/>
    <property type="match status" value="1"/>
</dbReference>
<keyword evidence="1 3" id="KW-0853">WD repeat</keyword>
<keyword evidence="2" id="KW-0677">Repeat</keyword>
<evidence type="ECO:0000313" key="7">
    <source>
        <dbReference type="EMBL" id="MDJ1645433.1"/>
    </source>
</evidence>
<sequence length="1257" mass="135339">MGLREVRREAGGPTYRVLAGRSGLSASTLSAAAAGRQLPSLTVVLAFVRACGADPQGWEERWRTTAADLTAARSEREQTATKDAPASPYIGLLSYRSQDSCWFFGRDRLMAQLSQRVSKGRFTAVVGASGAGKSSLLHAGLLPAWRSEHPDGQTVVLTPGASPLRDCLQRLGADADVPAVESEGSGDRLVHRAVLHALRGSSVPTELLLVVDQFEEVFTLCQEGEEASRFITELLEATGAPDSRLRVVIGLRADFYAHCTDHPALSRILADNQVLVGPMTTAELRQVITGPARQANLTVESALLAELVAGARGRSAALPLLSHVLRETWQRRRGNALTLAAFEATGGMDHALVRTAERAYAELDPLQQRMARAVLLRLTAFGDGAEDVKRRVRREELVLVDGDPTPLLEHFAQARLLVLDHETVEIAHETLIRHWPRLREWLAEDREGLRVHRDMALAARQWEFVGRDAGALYRGVRLERACAWAATRDPHLLSGSEADFLAASTHQRDREQAAARRRRRRLHSLVALMAVLLAGALAATVIAVDSRQEATRQRDQALSERMAQEAEALRRAEPARALQLSLTAYRMSPTATARGTLLSMYATPFARQLRGESAVTAAAVAPLPRSSSIVATGEASGVLRLWSTGRRPRAQVLNSSGPAIRSLAFSPNGSVLASVDARGRATLWQTATGRRMARLWPAKDPGFDGPCAVAFSPDGRFVAVAGPGGAVLLWPAASTGRPLPRAVLGDSRRGYLHAVAFGADSRTMAAAGPGGTQVWHLNDSGTRTTRPTQHLPGAYAAAFAPRGLRLATAGEERVVRVWDLTGSRPRPTSRLTGHTDTIAALSFSPDGRTLASAGVDATVRLWNIAPDERGTAHATLSGHTGQISSLTFASDGRTLVSGSTDRTTRLWELPSPALTGHTSSLYATAFSANGRQLATGSFDRTIRLWDVADLTARPAAQLTGHQAAVNAVAFSPRRRLLASGSLDRTLRLWDTGGSHPGKQLASVPAGQDAVNSVAFAPDGGLLATGSGDRTLRIWDVREPDKPRQIAMRIAHTDQLETVAFSPDGHLLATGSRDHTVRLWDITHPYQPRPLTRLTGHRDAVKTLAFSPDGRTLATAGDDRGLRLWDIAGSHGTRPRLLIERRSLPGPIKALAFAPDGRTLYSAFTDSVGMWDVKDDRSLVSLGQLTGHRAQIDAVSVSPNGRYVATGSEDRTALLWDTDPAAIARRICRTTGPEDLQAGGQDNHLPAPQRPVCPSDQR</sequence>
<organism evidence="7 8">
    <name type="scientific">Streptomyces pakalii</name>
    <dbReference type="NCBI Taxonomy" id="3036494"/>
    <lineage>
        <taxon>Bacteria</taxon>
        <taxon>Bacillati</taxon>
        <taxon>Actinomycetota</taxon>
        <taxon>Actinomycetes</taxon>
        <taxon>Kitasatosporales</taxon>
        <taxon>Streptomycetaceae</taxon>
        <taxon>Streptomyces</taxon>
    </lineage>
</organism>
<proteinExistence type="predicted"/>
<dbReference type="Pfam" id="PF20703">
    <property type="entry name" value="nSTAND1"/>
    <property type="match status" value="1"/>
</dbReference>
<keyword evidence="5" id="KW-0472">Membrane</keyword>
<dbReference type="CDD" id="cd00200">
    <property type="entry name" value="WD40"/>
    <property type="match status" value="1"/>
</dbReference>
<feature type="repeat" description="WD" evidence="3">
    <location>
        <begin position="914"/>
        <end position="947"/>
    </location>
</feature>
<evidence type="ECO:0000256" key="3">
    <source>
        <dbReference type="PROSITE-ProRule" id="PRU00221"/>
    </source>
</evidence>
<dbReference type="SUPFAM" id="SSF52540">
    <property type="entry name" value="P-loop containing nucleoside triphosphate hydrolases"/>
    <property type="match status" value="1"/>
</dbReference>
<gene>
    <name evidence="7" type="ORF">P5W92_34260</name>
</gene>
<dbReference type="InterPro" id="IPR015943">
    <property type="entry name" value="WD40/YVTN_repeat-like_dom_sf"/>
</dbReference>
<dbReference type="SUPFAM" id="SSF50969">
    <property type="entry name" value="YVTN repeat-like/Quinoprotein amine dehydrogenase"/>
    <property type="match status" value="1"/>
</dbReference>
<feature type="repeat" description="WD" evidence="3">
    <location>
        <begin position="1003"/>
        <end position="1044"/>
    </location>
</feature>
<dbReference type="SMART" id="SM00320">
    <property type="entry name" value="WD40"/>
    <property type="match status" value="14"/>
</dbReference>
<feature type="domain" description="HTH cro/C1-type" evidence="6">
    <location>
        <begin position="2"/>
        <end position="58"/>
    </location>
</feature>
<dbReference type="InterPro" id="IPR036322">
    <property type="entry name" value="WD40_repeat_dom_sf"/>
</dbReference>
<dbReference type="Pfam" id="PF13560">
    <property type="entry name" value="HTH_31"/>
    <property type="match status" value="1"/>
</dbReference>
<feature type="repeat" description="WD" evidence="3">
    <location>
        <begin position="831"/>
        <end position="864"/>
    </location>
</feature>
<dbReference type="InterPro" id="IPR011044">
    <property type="entry name" value="Quino_amine_DH_bsu"/>
</dbReference>
<dbReference type="PRINTS" id="PR00320">
    <property type="entry name" value="GPROTEINBRPT"/>
</dbReference>
<feature type="region of interest" description="Disordered" evidence="4">
    <location>
        <begin position="1232"/>
        <end position="1257"/>
    </location>
</feature>
<dbReference type="EMBL" id="JARWAF010000024">
    <property type="protein sequence ID" value="MDJ1645433.1"/>
    <property type="molecule type" value="Genomic_DNA"/>
</dbReference>
<evidence type="ECO:0000313" key="8">
    <source>
        <dbReference type="Proteomes" id="UP001237194"/>
    </source>
</evidence>
<feature type="repeat" description="WD" evidence="3">
    <location>
        <begin position="787"/>
        <end position="828"/>
    </location>
</feature>
<keyword evidence="5" id="KW-0812">Transmembrane</keyword>
<dbReference type="Pfam" id="PF00400">
    <property type="entry name" value="WD40"/>
    <property type="match status" value="9"/>
</dbReference>
<comment type="caution">
    <text evidence="7">The sequence shown here is derived from an EMBL/GenBank/DDBJ whole genome shotgun (WGS) entry which is preliminary data.</text>
</comment>
<evidence type="ECO:0000256" key="4">
    <source>
        <dbReference type="SAM" id="MobiDB-lite"/>
    </source>
</evidence>
<dbReference type="InterPro" id="IPR020472">
    <property type="entry name" value="WD40_PAC1"/>
</dbReference>